<protein>
    <submittedName>
        <fullName evidence="1">S-adenosyl-L-methionine-dependent methyltransferases superfamily protein</fullName>
    </submittedName>
</protein>
<proteinExistence type="predicted"/>
<reference evidence="1" key="1">
    <citation type="journal article" date="2019" name="Science">
        <title>Mutation of a bHLH transcription factor allowed almond domestication.</title>
        <authorList>
            <person name="Sanchez-Perez R."/>
            <person name="Pavan S."/>
            <person name="Mazzeo R."/>
            <person name="Moldovan C."/>
            <person name="Aiese Cigliano R."/>
            <person name="Del Cueto J."/>
            <person name="Ricciardi F."/>
            <person name="Lotti C."/>
            <person name="Ricciardi L."/>
            <person name="Dicenta F."/>
            <person name="Lopez-Marques R.L."/>
            <person name="Lindberg Moller B."/>
        </authorList>
    </citation>
    <scope>NUCLEOTIDE SEQUENCE</scope>
</reference>
<dbReference type="GO" id="GO:0032259">
    <property type="term" value="P:methylation"/>
    <property type="evidence" value="ECO:0007669"/>
    <property type="project" value="UniProtKB-KW"/>
</dbReference>
<gene>
    <name evidence="1" type="ORF">Prudu_012110</name>
</gene>
<organism evidence="1">
    <name type="scientific">Prunus dulcis</name>
    <name type="common">Almond</name>
    <name type="synonym">Amygdalus dulcis</name>
    <dbReference type="NCBI Taxonomy" id="3755"/>
    <lineage>
        <taxon>Eukaryota</taxon>
        <taxon>Viridiplantae</taxon>
        <taxon>Streptophyta</taxon>
        <taxon>Embryophyta</taxon>
        <taxon>Tracheophyta</taxon>
        <taxon>Spermatophyta</taxon>
        <taxon>Magnoliopsida</taxon>
        <taxon>eudicotyledons</taxon>
        <taxon>Gunneridae</taxon>
        <taxon>Pentapetalae</taxon>
        <taxon>rosids</taxon>
        <taxon>fabids</taxon>
        <taxon>Rosales</taxon>
        <taxon>Rosaceae</taxon>
        <taxon>Amygdaloideae</taxon>
        <taxon>Amygdaleae</taxon>
        <taxon>Prunus</taxon>
    </lineage>
</organism>
<keyword evidence="1" id="KW-0489">Methyltransferase</keyword>
<sequence length="235" mass="25819">MVEVRSSILSEPSFLFLAQDKYISLFVRIILVQILVRNFLYHKNRLAHFPEQLVCFWRPQLVPEQNDAVVLHQRLHGGHERAHSLLYVNDVRRHDDVVRRAQGLGLIRRLVPVHDGVLERLPQDGLVALEVVLQCGHDRGNIGEDDVGQAEQIETHAGGSAAGAELYGSLAVEVEEVGVGVLGNGAGWGPALGEFDKDQGTGPDGGADVEGAVVLLEGKDGGSNRELYHWKIKQH</sequence>
<dbReference type="EMBL" id="AP019300">
    <property type="protein sequence ID" value="BBH01741.1"/>
    <property type="molecule type" value="Genomic_DNA"/>
</dbReference>
<evidence type="ECO:0000313" key="1">
    <source>
        <dbReference type="EMBL" id="BBH01741.1"/>
    </source>
</evidence>
<accession>A0A4Y1RBX6</accession>
<name>A0A4Y1RBX6_PRUDU</name>
<keyword evidence="1" id="KW-0808">Transferase</keyword>
<dbReference type="AlphaFoldDB" id="A0A4Y1RBX6"/>
<dbReference type="GO" id="GO:0008168">
    <property type="term" value="F:methyltransferase activity"/>
    <property type="evidence" value="ECO:0007669"/>
    <property type="project" value="UniProtKB-KW"/>
</dbReference>